<dbReference type="AlphaFoldDB" id="A0A1L9VC08"/>
<evidence type="ECO:0000313" key="2">
    <source>
        <dbReference type="Proteomes" id="UP000184300"/>
    </source>
</evidence>
<accession>A0A1L9VC08</accession>
<dbReference type="VEuPathDB" id="FungiDB:ASPGLDRAFT_675651"/>
<protein>
    <recommendedName>
        <fullName evidence="3">NACHT domain-containing protein</fullName>
    </recommendedName>
</protein>
<dbReference type="EMBL" id="KV878906">
    <property type="protein sequence ID" value="OJJ81456.1"/>
    <property type="molecule type" value="Genomic_DNA"/>
</dbReference>
<dbReference type="GeneID" id="34465411"/>
<dbReference type="Proteomes" id="UP000184300">
    <property type="component" value="Unassembled WGS sequence"/>
</dbReference>
<proteinExistence type="predicted"/>
<gene>
    <name evidence="1" type="ORF">ASPGLDRAFT_675651</name>
</gene>
<dbReference type="OrthoDB" id="4472712at2759"/>
<reference evidence="2" key="1">
    <citation type="journal article" date="2017" name="Genome Biol.">
        <title>Comparative genomics reveals high biological diversity and specific adaptations in the industrially and medically important fungal genus Aspergillus.</title>
        <authorList>
            <person name="de Vries R.P."/>
            <person name="Riley R."/>
            <person name="Wiebenga A."/>
            <person name="Aguilar-Osorio G."/>
            <person name="Amillis S."/>
            <person name="Uchima C.A."/>
            <person name="Anderluh G."/>
            <person name="Asadollahi M."/>
            <person name="Askin M."/>
            <person name="Barry K."/>
            <person name="Battaglia E."/>
            <person name="Bayram O."/>
            <person name="Benocci T."/>
            <person name="Braus-Stromeyer S.A."/>
            <person name="Caldana C."/>
            <person name="Canovas D."/>
            <person name="Cerqueira G.C."/>
            <person name="Chen F."/>
            <person name="Chen W."/>
            <person name="Choi C."/>
            <person name="Clum A."/>
            <person name="Dos Santos R.A."/>
            <person name="Damasio A.R."/>
            <person name="Diallinas G."/>
            <person name="Emri T."/>
            <person name="Fekete E."/>
            <person name="Flipphi M."/>
            <person name="Freyberg S."/>
            <person name="Gallo A."/>
            <person name="Gournas C."/>
            <person name="Habgood R."/>
            <person name="Hainaut M."/>
            <person name="Harispe M.L."/>
            <person name="Henrissat B."/>
            <person name="Hilden K.S."/>
            <person name="Hope R."/>
            <person name="Hossain A."/>
            <person name="Karabika E."/>
            <person name="Karaffa L."/>
            <person name="Karanyi Z."/>
            <person name="Krasevec N."/>
            <person name="Kuo A."/>
            <person name="Kusch H."/>
            <person name="LaButti K."/>
            <person name="Lagendijk E.L."/>
            <person name="Lapidus A."/>
            <person name="Levasseur A."/>
            <person name="Lindquist E."/>
            <person name="Lipzen A."/>
            <person name="Logrieco A.F."/>
            <person name="MacCabe A."/>
            <person name="Maekelae M.R."/>
            <person name="Malavazi I."/>
            <person name="Melin P."/>
            <person name="Meyer V."/>
            <person name="Mielnichuk N."/>
            <person name="Miskei M."/>
            <person name="Molnar A.P."/>
            <person name="Mule G."/>
            <person name="Ngan C.Y."/>
            <person name="Orejas M."/>
            <person name="Orosz E."/>
            <person name="Ouedraogo J.P."/>
            <person name="Overkamp K.M."/>
            <person name="Park H.-S."/>
            <person name="Perrone G."/>
            <person name="Piumi F."/>
            <person name="Punt P.J."/>
            <person name="Ram A.F."/>
            <person name="Ramon A."/>
            <person name="Rauscher S."/>
            <person name="Record E."/>
            <person name="Riano-Pachon D.M."/>
            <person name="Robert V."/>
            <person name="Roehrig J."/>
            <person name="Ruller R."/>
            <person name="Salamov A."/>
            <person name="Salih N.S."/>
            <person name="Samson R.A."/>
            <person name="Sandor E."/>
            <person name="Sanguinetti M."/>
            <person name="Schuetze T."/>
            <person name="Sepcic K."/>
            <person name="Shelest E."/>
            <person name="Sherlock G."/>
            <person name="Sophianopoulou V."/>
            <person name="Squina F.M."/>
            <person name="Sun H."/>
            <person name="Susca A."/>
            <person name="Todd R.B."/>
            <person name="Tsang A."/>
            <person name="Unkles S.E."/>
            <person name="van de Wiele N."/>
            <person name="van Rossen-Uffink D."/>
            <person name="Oliveira J.V."/>
            <person name="Vesth T.C."/>
            <person name="Visser J."/>
            <person name="Yu J.-H."/>
            <person name="Zhou M."/>
            <person name="Andersen M.R."/>
            <person name="Archer D.B."/>
            <person name="Baker S.E."/>
            <person name="Benoit I."/>
            <person name="Brakhage A.A."/>
            <person name="Braus G.H."/>
            <person name="Fischer R."/>
            <person name="Frisvad J.C."/>
            <person name="Goldman G.H."/>
            <person name="Houbraken J."/>
            <person name="Oakley B."/>
            <person name="Pocsi I."/>
            <person name="Scazzocchio C."/>
            <person name="Seiboth B."/>
            <person name="vanKuyk P.A."/>
            <person name="Wortman J."/>
            <person name="Dyer P.S."/>
            <person name="Grigoriev I.V."/>
        </authorList>
    </citation>
    <scope>NUCLEOTIDE SEQUENCE [LARGE SCALE GENOMIC DNA]</scope>
    <source>
        <strain evidence="2">CBS 516.65</strain>
    </source>
</reference>
<sequence>MLQGKRTGEIFILIDAVDECEQSTRENLLIRLRGLFDEDLTQGVKFLVTYRPGVDDIEYELCDIGTHLVLEESNEVNIDLSRYIGVKTDDLARRRKYSDGLKNEVKNALGNQARGTFLWVSLMLSELRYVPNHHVSNKLKDLPKGLDQTYAMILNRISETEDAQFLLFTPLAAKRLLKRKEIVAAYVLNKYGTLMAP</sequence>
<evidence type="ECO:0000313" key="1">
    <source>
        <dbReference type="EMBL" id="OJJ81456.1"/>
    </source>
</evidence>
<keyword evidence="2" id="KW-1185">Reference proteome</keyword>
<name>A0A1L9VC08_ASPGL</name>
<dbReference type="RefSeq" id="XP_022398154.1">
    <property type="nucleotide sequence ID" value="XM_022549151.1"/>
</dbReference>
<dbReference type="PANTHER" id="PTHR10039">
    <property type="entry name" value="AMELOGENIN"/>
    <property type="match status" value="1"/>
</dbReference>
<dbReference type="STRING" id="1160497.A0A1L9VC08"/>
<evidence type="ECO:0008006" key="3">
    <source>
        <dbReference type="Google" id="ProtNLM"/>
    </source>
</evidence>
<organism evidence="1 2">
    <name type="scientific">Aspergillus glaucus CBS 516.65</name>
    <dbReference type="NCBI Taxonomy" id="1160497"/>
    <lineage>
        <taxon>Eukaryota</taxon>
        <taxon>Fungi</taxon>
        <taxon>Dikarya</taxon>
        <taxon>Ascomycota</taxon>
        <taxon>Pezizomycotina</taxon>
        <taxon>Eurotiomycetes</taxon>
        <taxon>Eurotiomycetidae</taxon>
        <taxon>Eurotiales</taxon>
        <taxon>Aspergillaceae</taxon>
        <taxon>Aspergillus</taxon>
        <taxon>Aspergillus subgen. Aspergillus</taxon>
    </lineage>
</organism>